<dbReference type="InterPro" id="IPR010540">
    <property type="entry name" value="CmpB_TMEM229"/>
</dbReference>
<feature type="transmembrane region" description="Helical" evidence="1">
    <location>
        <begin position="159"/>
        <end position="180"/>
    </location>
</feature>
<evidence type="ECO:0000313" key="5">
    <source>
        <dbReference type="Proteomes" id="UP000593591"/>
    </source>
</evidence>
<name>A0A840SF29_9SPIR</name>
<protein>
    <submittedName>
        <fullName evidence="2">Putative membrane protein</fullName>
    </submittedName>
</protein>
<evidence type="ECO:0000313" key="2">
    <source>
        <dbReference type="EMBL" id="MBB5218163.1"/>
    </source>
</evidence>
<sequence>MNILLVLAFLFFTGSTLGWILEVFWRRFFSKNNPEKKWINPGFLTGPYLPLYGLSLIILFLLSFTDVSFIKSPGLQKTVLFIFMAVCITCIEYVAGLIFIKGMNIKLWDYSRNRFNIKGIICLQYSFYWIILSAVYYFLIHPKILSWLYWFTNHLTFSFTVGFFYGIFFMDLCYTFNLSAKIRKYAKEEKIIIRYENLKNSFRKKNEEFLQKTRFLFPLKSEKKPLREMLAEIFNAKQ</sequence>
<dbReference type="Proteomes" id="UP000593591">
    <property type="component" value="Chromosome"/>
</dbReference>
<keyword evidence="4" id="KW-1185">Reference proteome</keyword>
<dbReference type="EMBL" id="JACHFR010000001">
    <property type="protein sequence ID" value="MBB5218163.1"/>
    <property type="molecule type" value="Genomic_DNA"/>
</dbReference>
<evidence type="ECO:0000313" key="4">
    <source>
        <dbReference type="Proteomes" id="UP000578697"/>
    </source>
</evidence>
<dbReference type="Proteomes" id="UP000578697">
    <property type="component" value="Unassembled WGS sequence"/>
</dbReference>
<proteinExistence type="predicted"/>
<keyword evidence="1" id="KW-1133">Transmembrane helix</keyword>
<dbReference type="AlphaFoldDB" id="A0A840SF29"/>
<keyword evidence="1" id="KW-0812">Transmembrane</keyword>
<dbReference type="Pfam" id="PF06541">
    <property type="entry name" value="ABC_trans_CmpB"/>
    <property type="match status" value="1"/>
</dbReference>
<evidence type="ECO:0000256" key="1">
    <source>
        <dbReference type="SAM" id="Phobius"/>
    </source>
</evidence>
<feature type="transmembrane region" description="Helical" evidence="1">
    <location>
        <begin position="120"/>
        <end position="139"/>
    </location>
</feature>
<organism evidence="2 4">
    <name type="scientific">Treponema rectale</name>
    <dbReference type="NCBI Taxonomy" id="744512"/>
    <lineage>
        <taxon>Bacteria</taxon>
        <taxon>Pseudomonadati</taxon>
        <taxon>Spirochaetota</taxon>
        <taxon>Spirochaetia</taxon>
        <taxon>Spirochaetales</taxon>
        <taxon>Treponemataceae</taxon>
        <taxon>Treponema</taxon>
    </lineage>
</organism>
<reference evidence="3 5" key="1">
    <citation type="submission" date="2018-08" db="EMBL/GenBank/DDBJ databases">
        <title>The first complete genome of Treponema rectale (CHPAT), a commensal spirochete of the bovine rectum.</title>
        <authorList>
            <person name="Staton G.J."/>
            <person name="Clegg S.R."/>
            <person name="Carter S.D."/>
            <person name="Radford A.D."/>
            <person name="Darby A."/>
            <person name="Hall N."/>
            <person name="Birtles R.J."/>
            <person name="Evans N.J."/>
        </authorList>
    </citation>
    <scope>NUCLEOTIDE SEQUENCE [LARGE SCALE GENOMIC DNA]</scope>
    <source>
        <strain evidence="3 5">CHPA</strain>
    </source>
</reference>
<accession>A0A840SF29</accession>
<dbReference type="EMBL" id="CP031517">
    <property type="protein sequence ID" value="QOS40132.1"/>
    <property type="molecule type" value="Genomic_DNA"/>
</dbReference>
<dbReference type="KEGG" id="trc:DYE49_06535"/>
<keyword evidence="1" id="KW-0472">Membrane</keyword>
<evidence type="ECO:0000313" key="3">
    <source>
        <dbReference type="EMBL" id="QOS40132.1"/>
    </source>
</evidence>
<reference evidence="2 4" key="2">
    <citation type="submission" date="2020-08" db="EMBL/GenBank/DDBJ databases">
        <title>Genomic Encyclopedia of Type Strains, Phase IV (KMG-IV): sequencing the most valuable type-strain genomes for metagenomic binning, comparative biology and taxonomic classification.</title>
        <authorList>
            <person name="Goeker M."/>
        </authorList>
    </citation>
    <scope>NUCLEOTIDE SEQUENCE [LARGE SCALE GENOMIC DNA]</scope>
    <source>
        <strain evidence="2 4">DSM 103679</strain>
    </source>
</reference>
<feature type="transmembrane region" description="Helical" evidence="1">
    <location>
        <begin position="6"/>
        <end position="25"/>
    </location>
</feature>
<dbReference type="RefSeq" id="WP_184651592.1">
    <property type="nucleotide sequence ID" value="NZ_JACHFR010000001.1"/>
</dbReference>
<feature type="transmembrane region" description="Helical" evidence="1">
    <location>
        <begin position="79"/>
        <end position="100"/>
    </location>
</feature>
<feature type="transmembrane region" description="Helical" evidence="1">
    <location>
        <begin position="46"/>
        <end position="64"/>
    </location>
</feature>
<gene>
    <name evidence="3" type="ORF">DYE49_06535</name>
    <name evidence="2" type="ORF">HNP77_000507</name>
</gene>